<dbReference type="GO" id="GO:0009073">
    <property type="term" value="P:aromatic amino acid family biosynthetic process"/>
    <property type="evidence" value="ECO:0007669"/>
    <property type="project" value="UniProtKB-KW"/>
</dbReference>
<accession>A0A3G1KNG4</accession>
<comment type="pathway">
    <text evidence="1 11 12">Metabolic intermediate biosynthesis; chorismate biosynthesis; chorismate from D-erythrose 4-phosphate and phosphoenolpyruvate: step 7/7.</text>
</comment>
<dbReference type="FunFam" id="3.60.150.10:FF:000002">
    <property type="entry name" value="Chorismate synthase"/>
    <property type="match status" value="1"/>
</dbReference>
<dbReference type="RefSeq" id="WP_148133176.1">
    <property type="nucleotide sequence ID" value="NZ_CP017634.1"/>
</dbReference>
<evidence type="ECO:0000256" key="8">
    <source>
        <dbReference type="ARBA" id="ARBA00022857"/>
    </source>
</evidence>
<evidence type="ECO:0000256" key="7">
    <source>
        <dbReference type="ARBA" id="ARBA00022827"/>
    </source>
</evidence>
<keyword evidence="14" id="KW-1185">Reference proteome</keyword>
<dbReference type="InterPro" id="IPR035904">
    <property type="entry name" value="Chorismate_synth_AroC_sf"/>
</dbReference>
<comment type="subunit">
    <text evidence="11">Homotetramer.</text>
</comment>
<name>A0A3G1KNG4_FORW1</name>
<dbReference type="Pfam" id="PF01264">
    <property type="entry name" value="Chorismate_synt"/>
    <property type="match status" value="1"/>
</dbReference>
<dbReference type="HAMAP" id="MF_00300">
    <property type="entry name" value="Chorismate_synth"/>
    <property type="match status" value="1"/>
</dbReference>
<evidence type="ECO:0000256" key="1">
    <source>
        <dbReference type="ARBA" id="ARBA00005044"/>
    </source>
</evidence>
<dbReference type="InterPro" id="IPR020541">
    <property type="entry name" value="Chorismate_synthase_CS"/>
</dbReference>
<dbReference type="GO" id="GO:0004107">
    <property type="term" value="F:chorismate synthase activity"/>
    <property type="evidence" value="ECO:0007669"/>
    <property type="project" value="UniProtKB-UniRule"/>
</dbReference>
<evidence type="ECO:0000256" key="3">
    <source>
        <dbReference type="ARBA" id="ARBA00013036"/>
    </source>
</evidence>
<feature type="binding site" evidence="11">
    <location>
        <begin position="128"/>
        <end position="130"/>
    </location>
    <ligand>
        <name>FMN</name>
        <dbReference type="ChEBI" id="CHEBI:58210"/>
    </ligand>
</feature>
<evidence type="ECO:0000256" key="12">
    <source>
        <dbReference type="RuleBase" id="RU000605"/>
    </source>
</evidence>
<gene>
    <name evidence="11" type="primary">aroC</name>
    <name evidence="13" type="ORF">DCMF_03635</name>
</gene>
<dbReference type="GO" id="GO:0010181">
    <property type="term" value="F:FMN binding"/>
    <property type="evidence" value="ECO:0007669"/>
    <property type="project" value="TreeGrafter"/>
</dbReference>
<dbReference type="EMBL" id="CP017634">
    <property type="protein sequence ID" value="ATW24003.1"/>
    <property type="molecule type" value="Genomic_DNA"/>
</dbReference>
<feature type="binding site" evidence="11">
    <location>
        <position position="295"/>
    </location>
    <ligand>
        <name>FMN</name>
        <dbReference type="ChEBI" id="CHEBI:58210"/>
    </ligand>
</feature>
<proteinExistence type="inferred from homology"/>
<comment type="catalytic activity">
    <reaction evidence="11 12">
        <text>5-O-(1-carboxyvinyl)-3-phosphoshikimate = chorismate + phosphate</text>
        <dbReference type="Rhea" id="RHEA:21020"/>
        <dbReference type="ChEBI" id="CHEBI:29748"/>
        <dbReference type="ChEBI" id="CHEBI:43474"/>
        <dbReference type="ChEBI" id="CHEBI:57701"/>
        <dbReference type="EC" id="4.2.3.5"/>
    </reaction>
</comment>
<evidence type="ECO:0000313" key="14">
    <source>
        <dbReference type="Proteomes" id="UP000323521"/>
    </source>
</evidence>
<comment type="function">
    <text evidence="11">Catalyzes the anti-1,4-elimination of the C-3 phosphate and the C-6 proR hydrogen from 5-enolpyruvylshikimate-3-phosphate (EPSP) to yield chorismate, which is the branch point compound that serves as the starting substrate for the three terminal pathways of aromatic amino acid biosynthesis. This reaction introduces a second double bond into the aromatic ring system.</text>
</comment>
<dbReference type="OrthoDB" id="9771806at2"/>
<dbReference type="AlphaFoldDB" id="A0A3G1KNG4"/>
<dbReference type="UniPathway" id="UPA00053">
    <property type="reaction ID" value="UER00090"/>
</dbReference>
<evidence type="ECO:0000256" key="4">
    <source>
        <dbReference type="ARBA" id="ARBA00022605"/>
    </source>
</evidence>
<dbReference type="NCBIfam" id="TIGR00033">
    <property type="entry name" value="aroC"/>
    <property type="match status" value="1"/>
</dbReference>
<dbReference type="NCBIfam" id="NF003793">
    <property type="entry name" value="PRK05382.1"/>
    <property type="match status" value="1"/>
</dbReference>
<dbReference type="SUPFAM" id="SSF103263">
    <property type="entry name" value="Chorismate synthase, AroC"/>
    <property type="match status" value="1"/>
</dbReference>
<dbReference type="Gene3D" id="3.60.150.10">
    <property type="entry name" value="Chorismate synthase AroC"/>
    <property type="match status" value="1"/>
</dbReference>
<keyword evidence="5 11" id="KW-0285">Flavoprotein</keyword>
<feature type="binding site" evidence="11">
    <location>
        <position position="45"/>
    </location>
    <ligand>
        <name>NADP(+)</name>
        <dbReference type="ChEBI" id="CHEBI:58349"/>
    </ligand>
</feature>
<sequence>MRYLTAGESHGPALTAVIEGIPANLPLAPDLINGELARRQMGYGRGGRMLIEKDQVEILSGIRNGSTLGSPITLQIRNRDWINWEKIMSPLSGAEIEIKKITRPRPGHADLSGSIKYQQGDMRNILERSSARETAARVAVGAIAKGLLREIGVFVWGHVVALGNVQTGKTIPDGEPSEFFNQVEKSPVRCGDPETSHKMMFAIDQAKATGDTLGGIFEIMIAGIPIGLGSHVHWDRKLDGRLACALMSIQGIKGVEIGLGFQSARLPGSQVHDEIGYSQAKGLYRMTNRAGGIEGGMSNGEPIVLRGAMKPIPTLIKPLNTVDMENKCPVQAQVERSDVCAVPAASVIGEAVTAWEIAQLVLEKFGGDTMAELKERMEEYRKYVKQV</sequence>
<evidence type="ECO:0000256" key="6">
    <source>
        <dbReference type="ARBA" id="ARBA00022643"/>
    </source>
</evidence>
<organism evidence="13 14">
    <name type="scientific">Formimonas warabiya</name>
    <dbReference type="NCBI Taxonomy" id="1761012"/>
    <lineage>
        <taxon>Bacteria</taxon>
        <taxon>Bacillati</taxon>
        <taxon>Bacillota</taxon>
        <taxon>Clostridia</taxon>
        <taxon>Eubacteriales</taxon>
        <taxon>Peptococcaceae</taxon>
        <taxon>Candidatus Formimonas</taxon>
    </lineage>
</organism>
<keyword evidence="7 11" id="KW-0274">FAD</keyword>
<evidence type="ECO:0000256" key="2">
    <source>
        <dbReference type="ARBA" id="ARBA00008014"/>
    </source>
</evidence>
<protein>
    <recommendedName>
        <fullName evidence="3 11">Chorismate synthase</fullName>
        <shortName evidence="11">CS</shortName>
        <ecNumber evidence="3 11">4.2.3.5</ecNumber>
    </recommendedName>
    <alternativeName>
        <fullName evidence="11">5-enolpyruvylshikimate-3-phosphate phospholyase</fullName>
    </alternativeName>
</protein>
<dbReference type="GO" id="GO:0005829">
    <property type="term" value="C:cytosol"/>
    <property type="evidence" value="ECO:0007669"/>
    <property type="project" value="TreeGrafter"/>
</dbReference>
<comment type="cofactor">
    <cofactor evidence="11 12">
        <name>FMNH2</name>
        <dbReference type="ChEBI" id="CHEBI:57618"/>
    </cofactor>
    <text evidence="11 12">Reduced FMN (FMNH(2)).</text>
</comment>
<dbReference type="CDD" id="cd07304">
    <property type="entry name" value="Chorismate_synthase"/>
    <property type="match status" value="1"/>
</dbReference>
<feature type="binding site" evidence="11">
    <location>
        <position position="39"/>
    </location>
    <ligand>
        <name>NADP(+)</name>
        <dbReference type="ChEBI" id="CHEBI:58349"/>
    </ligand>
</feature>
<dbReference type="EC" id="4.2.3.5" evidence="3 11"/>
<dbReference type="PIRSF" id="PIRSF001456">
    <property type="entry name" value="Chorismate_synth"/>
    <property type="match status" value="1"/>
</dbReference>
<comment type="similarity">
    <text evidence="2 11 12">Belongs to the chorismate synthase family.</text>
</comment>
<feature type="binding site" evidence="11">
    <location>
        <begin position="310"/>
        <end position="314"/>
    </location>
    <ligand>
        <name>FMN</name>
        <dbReference type="ChEBI" id="CHEBI:58210"/>
    </ligand>
</feature>
<evidence type="ECO:0000256" key="10">
    <source>
        <dbReference type="ARBA" id="ARBA00023239"/>
    </source>
</evidence>
<dbReference type="KEGG" id="fwa:DCMF_03635"/>
<dbReference type="GO" id="GO:0008652">
    <property type="term" value="P:amino acid biosynthetic process"/>
    <property type="evidence" value="ECO:0007669"/>
    <property type="project" value="UniProtKB-KW"/>
</dbReference>
<keyword evidence="6 11" id="KW-0288">FMN</keyword>
<dbReference type="PANTHER" id="PTHR21085">
    <property type="entry name" value="CHORISMATE SYNTHASE"/>
    <property type="match status" value="1"/>
</dbReference>
<dbReference type="PANTHER" id="PTHR21085:SF0">
    <property type="entry name" value="CHORISMATE SYNTHASE"/>
    <property type="match status" value="1"/>
</dbReference>
<evidence type="ECO:0000256" key="9">
    <source>
        <dbReference type="ARBA" id="ARBA00023141"/>
    </source>
</evidence>
<evidence type="ECO:0000313" key="13">
    <source>
        <dbReference type="EMBL" id="ATW24003.1"/>
    </source>
</evidence>
<evidence type="ECO:0000256" key="11">
    <source>
        <dbReference type="HAMAP-Rule" id="MF_00300"/>
    </source>
</evidence>
<keyword evidence="8 11" id="KW-0521">NADP</keyword>
<keyword evidence="9 11" id="KW-0057">Aromatic amino acid biosynthesis</keyword>
<keyword evidence="10 11" id="KW-0456">Lyase</keyword>
<evidence type="ECO:0000256" key="5">
    <source>
        <dbReference type="ARBA" id="ARBA00022630"/>
    </source>
</evidence>
<dbReference type="PROSITE" id="PS00789">
    <property type="entry name" value="CHORISMATE_SYNTHASE_3"/>
    <property type="match status" value="1"/>
</dbReference>
<dbReference type="Proteomes" id="UP000323521">
    <property type="component" value="Chromosome"/>
</dbReference>
<dbReference type="InterPro" id="IPR000453">
    <property type="entry name" value="Chorismate_synth"/>
</dbReference>
<feature type="binding site" evidence="11">
    <location>
        <position position="336"/>
    </location>
    <ligand>
        <name>FMN</name>
        <dbReference type="ChEBI" id="CHEBI:58210"/>
    </ligand>
</feature>
<dbReference type="PROSITE" id="PS00787">
    <property type="entry name" value="CHORISMATE_SYNTHASE_1"/>
    <property type="match status" value="1"/>
</dbReference>
<dbReference type="GO" id="GO:0009423">
    <property type="term" value="P:chorismate biosynthetic process"/>
    <property type="evidence" value="ECO:0007669"/>
    <property type="project" value="UniProtKB-UniRule"/>
</dbReference>
<feature type="binding site" evidence="11">
    <location>
        <begin position="250"/>
        <end position="251"/>
    </location>
    <ligand>
        <name>FMN</name>
        <dbReference type="ChEBI" id="CHEBI:58210"/>
    </ligand>
</feature>
<keyword evidence="4 11" id="KW-0028">Amino-acid biosynthesis</keyword>
<reference evidence="13 14" key="1">
    <citation type="submission" date="2016-10" db="EMBL/GenBank/DDBJ databases">
        <title>Complete Genome Sequence of Peptococcaceae strain DCMF.</title>
        <authorList>
            <person name="Edwards R.J."/>
            <person name="Holland S.I."/>
            <person name="Deshpande N.P."/>
            <person name="Wong Y.K."/>
            <person name="Ertan H."/>
            <person name="Manefield M."/>
            <person name="Russell T.L."/>
            <person name="Lee M.J."/>
        </authorList>
    </citation>
    <scope>NUCLEOTIDE SEQUENCE [LARGE SCALE GENOMIC DNA]</scope>
    <source>
        <strain evidence="13 14">DCMF</strain>
    </source>
</reference>
<dbReference type="PROSITE" id="PS00788">
    <property type="entry name" value="CHORISMATE_SYNTHASE_2"/>
    <property type="match status" value="1"/>
</dbReference>